<keyword evidence="11" id="KW-0614">Plasmid</keyword>
<keyword evidence="6 10" id="KW-0548">Nucleotidyltransferase</keyword>
<dbReference type="InterPro" id="IPR022635">
    <property type="entry name" value="DNA_polIII_beta_C"/>
</dbReference>
<dbReference type="InterPro" id="IPR022634">
    <property type="entry name" value="DNA_polIII_beta_N"/>
</dbReference>
<dbReference type="GO" id="GO:0003677">
    <property type="term" value="F:DNA binding"/>
    <property type="evidence" value="ECO:0007669"/>
    <property type="project" value="UniProtKB-UniRule"/>
</dbReference>
<dbReference type="Gene3D" id="3.70.10.10">
    <property type="match status" value="1"/>
</dbReference>
<evidence type="ECO:0000256" key="2">
    <source>
        <dbReference type="ARBA" id="ARBA00010752"/>
    </source>
</evidence>
<keyword evidence="9" id="KW-0238">DNA-binding</keyword>
<sequence>MELISNSQQALLQFVGHACNNADSRQTGISSFDFVLLEANNGQLQITGSNGNQSFTRICATDEIQVTGNGSLCVDAVKLFQATRALPKNTQVKIKAVQGKNRAVLSCGKSRLQLKTIPVNEYPTVDIIKDVESTFSVPAKEFMSLISNVLYASGRNDVRHYLNGVYLNVNRGALFANASDGHRLCVNKMQVGEAVNKMGLLLPYNSMTVFTRLNESAEEITIAYNGSRAEFNWGGLVYRTALIDAKFPEISKMFPKEIKSKIKFDRIQLLEVLNRVSVLLTEDKFPKIKLTASDSNIKLQTVIENEEDGLGEDIISAQISGEPITYDFGINPKYLIDALSHIYTEHVTMEFTEANASCCVSPVGKVVTSKSLIMPVRI</sequence>
<dbReference type="Pfam" id="PF00712">
    <property type="entry name" value="DNA_pol3_beta"/>
    <property type="match status" value="1"/>
</dbReference>
<evidence type="ECO:0000256" key="4">
    <source>
        <dbReference type="ARBA" id="ARBA00022490"/>
    </source>
</evidence>
<evidence type="ECO:0000256" key="6">
    <source>
        <dbReference type="ARBA" id="ARBA00022695"/>
    </source>
</evidence>
<dbReference type="PANTHER" id="PTHR30478">
    <property type="entry name" value="DNA POLYMERASE III SUBUNIT BETA"/>
    <property type="match status" value="1"/>
</dbReference>
<dbReference type="GO" id="GO:0003887">
    <property type="term" value="F:DNA-directed DNA polymerase activity"/>
    <property type="evidence" value="ECO:0007669"/>
    <property type="project" value="UniProtKB-UniRule"/>
</dbReference>
<dbReference type="PIRSF" id="PIRSF000804">
    <property type="entry name" value="DNA_pol_III_b"/>
    <property type="match status" value="1"/>
</dbReference>
<comment type="function">
    <text evidence="10">Confers DNA tethering and processivity to DNA polymerases and other proteins. Acts as a clamp, forming a ring around DNA (a reaction catalyzed by the clamp-loading complex) which diffuses in an ATP-independent manner freely and bidirectionally along dsDNA. Initially characterized for its ability to contact the catalytic subunit of DNA polymerase III (Pol III), a complex, multichain enzyme responsible for most of the replicative synthesis in bacteria; Pol III exhibits 3'-5' exonuclease proofreading activity. The beta chain is required for initiation of replication as well as for processivity of DNA replication.</text>
</comment>
<dbReference type="Pfam" id="PF02768">
    <property type="entry name" value="DNA_pol3_beta_3"/>
    <property type="match status" value="1"/>
</dbReference>
<comment type="subcellular location">
    <subcellularLocation>
        <location evidence="1 10">Cytoplasm</location>
    </subcellularLocation>
</comment>
<protein>
    <recommendedName>
        <fullName evidence="3 10">Beta sliding clamp</fullName>
    </recommendedName>
</protein>
<dbReference type="SMART" id="SM00480">
    <property type="entry name" value="POL3Bc"/>
    <property type="match status" value="1"/>
</dbReference>
<evidence type="ECO:0000256" key="1">
    <source>
        <dbReference type="ARBA" id="ARBA00004496"/>
    </source>
</evidence>
<dbReference type="NCBIfam" id="TIGR00663">
    <property type="entry name" value="dnan"/>
    <property type="match status" value="1"/>
</dbReference>
<dbReference type="GO" id="GO:0006271">
    <property type="term" value="P:DNA strand elongation involved in DNA replication"/>
    <property type="evidence" value="ECO:0007669"/>
    <property type="project" value="TreeGrafter"/>
</dbReference>
<dbReference type="PANTHER" id="PTHR30478:SF0">
    <property type="entry name" value="BETA SLIDING CLAMP"/>
    <property type="match status" value="1"/>
</dbReference>
<comment type="similarity">
    <text evidence="2 10">Belongs to the beta sliding clamp family.</text>
</comment>
<comment type="subunit">
    <text evidence="10">Forms a ring-shaped head-to-tail homodimer around DNA.</text>
</comment>
<dbReference type="GO" id="GO:0005737">
    <property type="term" value="C:cytoplasm"/>
    <property type="evidence" value="ECO:0007669"/>
    <property type="project" value="UniProtKB-SubCell"/>
</dbReference>
<keyword evidence="7 10" id="KW-0235">DNA replication</keyword>
<dbReference type="SUPFAM" id="SSF55979">
    <property type="entry name" value="DNA clamp"/>
    <property type="match status" value="3"/>
</dbReference>
<evidence type="ECO:0000256" key="5">
    <source>
        <dbReference type="ARBA" id="ARBA00022679"/>
    </source>
</evidence>
<organism evidence="11">
    <name type="scientific">Vibrio parahaemolyticus</name>
    <dbReference type="NCBI Taxonomy" id="670"/>
    <lineage>
        <taxon>Bacteria</taxon>
        <taxon>Pseudomonadati</taxon>
        <taxon>Pseudomonadota</taxon>
        <taxon>Gammaproteobacteria</taxon>
        <taxon>Vibrionales</taxon>
        <taxon>Vibrionaceae</taxon>
        <taxon>Vibrio</taxon>
    </lineage>
</organism>
<proteinExistence type="inferred from homology"/>
<evidence type="ECO:0000256" key="7">
    <source>
        <dbReference type="ARBA" id="ARBA00022705"/>
    </source>
</evidence>
<dbReference type="Gene3D" id="3.10.150.10">
    <property type="entry name" value="DNA Polymerase III, subunit A, domain 2"/>
    <property type="match status" value="1"/>
</dbReference>
<keyword evidence="8 10" id="KW-0239">DNA-directed DNA polymerase</keyword>
<evidence type="ECO:0000256" key="8">
    <source>
        <dbReference type="ARBA" id="ARBA00022932"/>
    </source>
</evidence>
<dbReference type="InterPro" id="IPR001001">
    <property type="entry name" value="DNA_polIII_beta"/>
</dbReference>
<dbReference type="GO" id="GO:0009360">
    <property type="term" value="C:DNA polymerase III complex"/>
    <property type="evidence" value="ECO:0007669"/>
    <property type="project" value="InterPro"/>
</dbReference>
<evidence type="ECO:0000256" key="10">
    <source>
        <dbReference type="PIRNR" id="PIRNR000804"/>
    </source>
</evidence>
<dbReference type="InterPro" id="IPR046938">
    <property type="entry name" value="DNA_clamp_sf"/>
</dbReference>
<geneLocation type="plasmid" evidence="11">
    <name>pVPS92-VEB</name>
</geneLocation>
<evidence type="ECO:0000313" key="11">
    <source>
        <dbReference type="EMBL" id="ANS55618.1"/>
    </source>
</evidence>
<dbReference type="RefSeq" id="WP_017190524.1">
    <property type="nucleotide sequence ID" value="NZ_JAESOU010000012.1"/>
</dbReference>
<evidence type="ECO:0000256" key="9">
    <source>
        <dbReference type="ARBA" id="ARBA00023125"/>
    </source>
</evidence>
<dbReference type="InterPro" id="IPR022637">
    <property type="entry name" value="DNA_polIII_beta_cen"/>
</dbReference>
<dbReference type="AlphaFoldDB" id="A0A1B1LRD1"/>
<dbReference type="Pfam" id="PF02767">
    <property type="entry name" value="DNA_pol3_beta_2"/>
    <property type="match status" value="1"/>
</dbReference>
<dbReference type="GO" id="GO:0008408">
    <property type="term" value="F:3'-5' exonuclease activity"/>
    <property type="evidence" value="ECO:0007669"/>
    <property type="project" value="InterPro"/>
</dbReference>
<evidence type="ECO:0000256" key="3">
    <source>
        <dbReference type="ARBA" id="ARBA00021035"/>
    </source>
</evidence>
<keyword evidence="4 10" id="KW-0963">Cytoplasm</keyword>
<dbReference type="CDD" id="cd00140">
    <property type="entry name" value="beta_clamp"/>
    <property type="match status" value="1"/>
</dbReference>
<dbReference type="EMBL" id="KU356480">
    <property type="protein sequence ID" value="ANS55618.1"/>
    <property type="molecule type" value="Genomic_DNA"/>
</dbReference>
<keyword evidence="5 10" id="KW-0808">Transferase</keyword>
<accession>A0A1B1LRD1</accession>
<reference evidence="11" key="1">
    <citation type="journal article" date="2016" name="Antimicrob. Agents Chemother.">
        <title>Genetic Characterization of a blaVEB-2-carrying plasmid in Vibrio parahaemolyticus.</title>
        <authorList>
            <person name="Li R."/>
            <person name="Ye L."/>
            <person name="Zheng Z."/>
            <person name="Chan E.W."/>
            <person name="Chen S."/>
        </authorList>
    </citation>
    <scope>NUCLEOTIDE SEQUENCE</scope>
    <source>
        <strain evidence="11">VPS92</strain>
        <plasmid evidence="11">pVPS92-VEB</plasmid>
    </source>
</reference>
<name>A0A1B1LRD1_VIBPH</name>